<proteinExistence type="predicted"/>
<comment type="caution">
    <text evidence="1">The sequence shown here is derived from an EMBL/GenBank/DDBJ whole genome shotgun (WGS) entry which is preliminary data.</text>
</comment>
<reference evidence="1 2" key="1">
    <citation type="journal article" date="2014" name="ISME J.">
        <title>Candidatus Competibacter-lineage genomes retrieved from metagenomes reveal functional metabolic diversity.</title>
        <authorList>
            <person name="McIlroy S.J."/>
            <person name="Albertsen M."/>
            <person name="Andresen E.K."/>
            <person name="Saunders A.M."/>
            <person name="Kristiansen R."/>
            <person name="Stokholm-Bjerregaard M."/>
            <person name="Nielsen K.L."/>
            <person name="Nielsen P.H."/>
        </authorList>
    </citation>
    <scope>NUCLEOTIDE SEQUENCE [LARGE SCALE GENOMIC DNA]</scope>
    <source>
        <strain evidence="1 2">Run_B_J11</strain>
    </source>
</reference>
<sequence length="194" mass="22012">MQQGFYVYRNARLLVAGGWLGLGQGRSWTREEAHRLARIRIDIPNSADADWKIDIRKSTARPPVALRKQLLNLAEDIRQRARRVFAHRGRIVQVGGKEPLIEAWQTEQSHGGMRYRISEEHPAVKAVLESAGPLLPQIRAMLRVIEETVPVQRIWLDTTEGKEVPRTGFVGEAPTEVVAVLEVMFRNNTSDSFI</sequence>
<accession>A0A7U7GBK9</accession>
<evidence type="ECO:0000313" key="1">
    <source>
        <dbReference type="EMBL" id="CDH45413.1"/>
    </source>
</evidence>
<dbReference type="AlphaFoldDB" id="A0A7U7GBK9"/>
<dbReference type="EMBL" id="CBTK010000151">
    <property type="protein sequence ID" value="CDH45413.1"/>
    <property type="molecule type" value="Genomic_DNA"/>
</dbReference>
<keyword evidence="2" id="KW-1185">Reference proteome</keyword>
<evidence type="ECO:0000313" key="2">
    <source>
        <dbReference type="Proteomes" id="UP000019184"/>
    </source>
</evidence>
<organism evidence="1 2">
    <name type="scientific">Candidatus Contendobacter odensis Run_B_J11</name>
    <dbReference type="NCBI Taxonomy" id="1400861"/>
    <lineage>
        <taxon>Bacteria</taxon>
        <taxon>Pseudomonadati</taxon>
        <taxon>Pseudomonadota</taxon>
        <taxon>Gammaproteobacteria</taxon>
        <taxon>Candidatus Competibacteraceae</taxon>
        <taxon>Candidatus Contendibacter</taxon>
    </lineage>
</organism>
<dbReference type="Proteomes" id="UP000019184">
    <property type="component" value="Unassembled WGS sequence"/>
</dbReference>
<protein>
    <submittedName>
        <fullName evidence="1">Uncharacterized protein</fullName>
    </submittedName>
</protein>
<gene>
    <name evidence="1" type="ORF">BN874_2340008</name>
</gene>
<name>A0A7U7GBK9_9GAMM</name>